<dbReference type="InterPro" id="IPR002885">
    <property type="entry name" value="PPR_rpt"/>
</dbReference>
<dbReference type="Gene3D" id="1.25.40.10">
    <property type="entry name" value="Tetratricopeptide repeat domain"/>
    <property type="match status" value="2"/>
</dbReference>
<evidence type="ECO:0000313" key="3">
    <source>
        <dbReference type="EMBL" id="JAT51999.1"/>
    </source>
</evidence>
<dbReference type="PANTHER" id="PTHR47934">
    <property type="entry name" value="PENTATRICOPEPTIDE REPEAT-CONTAINING PROTEIN PET309, MITOCHONDRIAL"/>
    <property type="match status" value="1"/>
</dbReference>
<dbReference type="PANTHER" id="PTHR47934:SF28">
    <property type="entry name" value="OS04G0488500 PROTEIN"/>
    <property type="match status" value="1"/>
</dbReference>
<name>A0A1D1YBI0_9ARAE</name>
<proteinExistence type="predicted"/>
<accession>A0A1D1YBI0</accession>
<evidence type="ECO:0000256" key="1">
    <source>
        <dbReference type="ARBA" id="ARBA00022737"/>
    </source>
</evidence>
<sequence length="362" mass="38857">MGAAVAPWKQALHLLSCLGCRHHLHRRSSSLQTPVQVSIRTAIETGNHREIPHILSSSSSPDDNPFAFLSGLPPALTARVVDDVLQSLLPLRPRSLPHPAYAALLSLFLPGGSNSGLGGYLCVSLPLALAVLQTGVRSGYSPPPCTRPSLSRCWVHLRRRHHRQPASRLLSSMRGVGYRPDVRTCNYLISSLCSSSEADEAIRVLRGMGGAGCVPDSESYCTVIEACCAPEGKGGSATLGVPVAVELLREMVAGEGMVPRKGTVGMLVAAMRREGQARRAAEVVRFLEREGFSVGFEEYESSVEGCLEGGEFVMAGKVVVEMAQRGFIPYIKARQRVVEELAGIGQHELASAVRQTLAEIKS</sequence>
<protein>
    <submittedName>
        <fullName evidence="3">Pentatricopeptide repeat-containing protein At1g06270</fullName>
    </submittedName>
</protein>
<dbReference type="GO" id="GO:0005739">
    <property type="term" value="C:mitochondrion"/>
    <property type="evidence" value="ECO:0007669"/>
    <property type="project" value="TreeGrafter"/>
</dbReference>
<dbReference type="Pfam" id="PF13041">
    <property type="entry name" value="PPR_2"/>
    <property type="match status" value="1"/>
</dbReference>
<reference evidence="3" key="1">
    <citation type="submission" date="2015-07" db="EMBL/GenBank/DDBJ databases">
        <title>Transcriptome Assembly of Anthurium amnicola.</title>
        <authorList>
            <person name="Suzuki J."/>
        </authorList>
    </citation>
    <scope>NUCLEOTIDE SEQUENCE</scope>
</reference>
<dbReference type="InterPro" id="IPR051114">
    <property type="entry name" value="Mito_RNA_Proc_CCM1"/>
</dbReference>
<organism evidence="3">
    <name type="scientific">Anthurium amnicola</name>
    <dbReference type="NCBI Taxonomy" id="1678845"/>
    <lineage>
        <taxon>Eukaryota</taxon>
        <taxon>Viridiplantae</taxon>
        <taxon>Streptophyta</taxon>
        <taxon>Embryophyta</taxon>
        <taxon>Tracheophyta</taxon>
        <taxon>Spermatophyta</taxon>
        <taxon>Magnoliopsida</taxon>
        <taxon>Liliopsida</taxon>
        <taxon>Araceae</taxon>
        <taxon>Pothoideae</taxon>
        <taxon>Potheae</taxon>
        <taxon>Anthurium</taxon>
    </lineage>
</organism>
<feature type="repeat" description="PPR" evidence="2">
    <location>
        <begin position="181"/>
        <end position="215"/>
    </location>
</feature>
<keyword evidence="1" id="KW-0677">Repeat</keyword>
<dbReference type="PROSITE" id="PS51375">
    <property type="entry name" value="PPR"/>
    <property type="match status" value="1"/>
</dbReference>
<dbReference type="EMBL" id="GDJX01015937">
    <property type="protein sequence ID" value="JAT51999.1"/>
    <property type="molecule type" value="Transcribed_RNA"/>
</dbReference>
<dbReference type="GO" id="GO:0006396">
    <property type="term" value="P:RNA processing"/>
    <property type="evidence" value="ECO:0007669"/>
    <property type="project" value="TreeGrafter"/>
</dbReference>
<dbReference type="InterPro" id="IPR011990">
    <property type="entry name" value="TPR-like_helical_dom_sf"/>
</dbReference>
<gene>
    <name evidence="3" type="primary">At1g06270</name>
    <name evidence="3" type="ORF">g.35172</name>
</gene>
<evidence type="ECO:0000256" key="2">
    <source>
        <dbReference type="PROSITE-ProRule" id="PRU00708"/>
    </source>
</evidence>
<dbReference type="NCBIfam" id="TIGR00756">
    <property type="entry name" value="PPR"/>
    <property type="match status" value="1"/>
</dbReference>
<dbReference type="AlphaFoldDB" id="A0A1D1YBI0"/>
<dbReference type="GO" id="GO:0007005">
    <property type="term" value="P:mitochondrion organization"/>
    <property type="evidence" value="ECO:0007669"/>
    <property type="project" value="TreeGrafter"/>
</dbReference>
<dbReference type="GO" id="GO:0003729">
    <property type="term" value="F:mRNA binding"/>
    <property type="evidence" value="ECO:0007669"/>
    <property type="project" value="TreeGrafter"/>
</dbReference>